<evidence type="ECO:0000313" key="2">
    <source>
        <dbReference type="EMBL" id="KAK3597317.1"/>
    </source>
</evidence>
<comment type="caution">
    <text evidence="2">The sequence shown here is derived from an EMBL/GenBank/DDBJ whole genome shotgun (WGS) entry which is preliminary data.</text>
</comment>
<organism evidence="2 3">
    <name type="scientific">Potamilus streckersoni</name>
    <dbReference type="NCBI Taxonomy" id="2493646"/>
    <lineage>
        <taxon>Eukaryota</taxon>
        <taxon>Metazoa</taxon>
        <taxon>Spiralia</taxon>
        <taxon>Lophotrochozoa</taxon>
        <taxon>Mollusca</taxon>
        <taxon>Bivalvia</taxon>
        <taxon>Autobranchia</taxon>
        <taxon>Heteroconchia</taxon>
        <taxon>Palaeoheterodonta</taxon>
        <taxon>Unionida</taxon>
        <taxon>Unionoidea</taxon>
        <taxon>Unionidae</taxon>
        <taxon>Ambleminae</taxon>
        <taxon>Lampsilini</taxon>
        <taxon>Potamilus</taxon>
    </lineage>
</organism>
<evidence type="ECO:0000256" key="1">
    <source>
        <dbReference type="SAM" id="MobiDB-lite"/>
    </source>
</evidence>
<reference evidence="2" key="2">
    <citation type="journal article" date="2021" name="Genome Biol. Evol.">
        <title>Developing a high-quality reference genome for a parasitic bivalve with doubly uniparental inheritance (Bivalvia: Unionida).</title>
        <authorList>
            <person name="Smith C.H."/>
        </authorList>
    </citation>
    <scope>NUCLEOTIDE SEQUENCE</scope>
    <source>
        <strain evidence="2">CHS0354</strain>
        <tissue evidence="2">Mantle</tissue>
    </source>
</reference>
<proteinExistence type="predicted"/>
<accession>A0AAE0W1T6</accession>
<feature type="compositionally biased region" description="Polar residues" evidence="1">
    <location>
        <begin position="76"/>
        <end position="93"/>
    </location>
</feature>
<feature type="compositionally biased region" description="Polar residues" evidence="1">
    <location>
        <begin position="101"/>
        <end position="129"/>
    </location>
</feature>
<protein>
    <submittedName>
        <fullName evidence="2">Uncharacterized protein</fullName>
    </submittedName>
</protein>
<reference evidence="2" key="3">
    <citation type="submission" date="2023-05" db="EMBL/GenBank/DDBJ databases">
        <authorList>
            <person name="Smith C.H."/>
        </authorList>
    </citation>
    <scope>NUCLEOTIDE SEQUENCE</scope>
    <source>
        <strain evidence="2">CHS0354</strain>
        <tissue evidence="2">Mantle</tissue>
    </source>
</reference>
<evidence type="ECO:0000313" key="3">
    <source>
        <dbReference type="Proteomes" id="UP001195483"/>
    </source>
</evidence>
<keyword evidence="3" id="KW-1185">Reference proteome</keyword>
<reference evidence="2" key="1">
    <citation type="journal article" date="2021" name="Genome Biol. Evol.">
        <title>A High-Quality Reference Genome for a Parasitic Bivalve with Doubly Uniparental Inheritance (Bivalvia: Unionida).</title>
        <authorList>
            <person name="Smith C.H."/>
        </authorList>
    </citation>
    <scope>NUCLEOTIDE SEQUENCE</scope>
    <source>
        <strain evidence="2">CHS0354</strain>
    </source>
</reference>
<gene>
    <name evidence="2" type="ORF">CHS0354_010953</name>
</gene>
<dbReference type="EMBL" id="JAEAOA010000682">
    <property type="protein sequence ID" value="KAK3597317.1"/>
    <property type="molecule type" value="Genomic_DNA"/>
</dbReference>
<dbReference type="Proteomes" id="UP001195483">
    <property type="component" value="Unassembled WGS sequence"/>
</dbReference>
<feature type="region of interest" description="Disordered" evidence="1">
    <location>
        <begin position="72"/>
        <end position="188"/>
    </location>
</feature>
<dbReference type="AlphaFoldDB" id="A0AAE0W1T6"/>
<feature type="compositionally biased region" description="Basic and acidic residues" evidence="1">
    <location>
        <begin position="136"/>
        <end position="148"/>
    </location>
</feature>
<name>A0AAE0W1T6_9BIVA</name>
<feature type="region of interest" description="Disordered" evidence="1">
    <location>
        <begin position="28"/>
        <end position="54"/>
    </location>
</feature>
<sequence>MQQHIHKLNLLIVSIDRRLQAIENFLSKEGSESSSETGCTVDTDHNSIAPKDGQSGNIRCEIVTDTELFNRKPNMRQENGMSGNTITMTSPRKTSVDGYDVTSSPVKDSSNIRARTKSRGTPQHTSSEILQRGQLLKRDSMERVDSHQRYSKSSKGYLSQDGRGIQKQQDMEMLSHKSKRKRLISDSP</sequence>